<protein>
    <submittedName>
        <fullName evidence="1">DUF1839 family protein</fullName>
    </submittedName>
</protein>
<sequence length="372" mass="40751">MPGLRPGARDAGPDQDARLRSGRLACAGAGAPVALNHDAAGRDEGLSGLPGFASLGAPDFRRHALQADGVAWPEKNCYADLWIGLLHALGLEPRAMLGFTAAVDFEGDQWTFFKPPPSDLRLLYGIDVQELTVWRPLLEHVEECLSAGRLVSTESDAWWLPDTAGTDYRRQHTKTTILIVRLDRPAQRLGYFHNGGYFELQDEDFRGLFRIGLPPDPGFMPFFAETVRIDRLRRRAPESLAAPAWDLLREHVGWRPDGNPFLRFARRIEADLPQIRAAGLAHYHQWAFASIRQAGSAFELLAAHLRWHQGLGRSGLAEAAGHFDAIAQANKALILKGARAVATGKPLGADELLHSMAADWDAGMAKTVAALG</sequence>
<dbReference type="Pfam" id="PF08893">
    <property type="entry name" value="DUF1839"/>
    <property type="match status" value="1"/>
</dbReference>
<evidence type="ECO:0000313" key="1">
    <source>
        <dbReference type="EMBL" id="TFZ01169.1"/>
    </source>
</evidence>
<comment type="caution">
    <text evidence="1">The sequence shown here is derived from an EMBL/GenBank/DDBJ whole genome shotgun (WGS) entry which is preliminary data.</text>
</comment>
<proteinExistence type="predicted"/>
<dbReference type="OrthoDB" id="4371620at2"/>
<dbReference type="EMBL" id="SMLL01000003">
    <property type="protein sequence ID" value="TFZ01169.1"/>
    <property type="molecule type" value="Genomic_DNA"/>
</dbReference>
<name>A0A4Z0BT38_9BURK</name>
<keyword evidence="2" id="KW-1185">Reference proteome</keyword>
<dbReference type="Proteomes" id="UP000297564">
    <property type="component" value="Unassembled WGS sequence"/>
</dbReference>
<accession>A0A4Z0BT38</accession>
<dbReference type="InterPro" id="IPR014989">
    <property type="entry name" value="DUF1839"/>
</dbReference>
<organism evidence="1 2">
    <name type="scientific">Ramlibacter rhizophilus</name>
    <dbReference type="NCBI Taxonomy" id="1781167"/>
    <lineage>
        <taxon>Bacteria</taxon>
        <taxon>Pseudomonadati</taxon>
        <taxon>Pseudomonadota</taxon>
        <taxon>Betaproteobacteria</taxon>
        <taxon>Burkholderiales</taxon>
        <taxon>Comamonadaceae</taxon>
        <taxon>Ramlibacter</taxon>
    </lineage>
</organism>
<evidence type="ECO:0000313" key="2">
    <source>
        <dbReference type="Proteomes" id="UP000297564"/>
    </source>
</evidence>
<dbReference type="AlphaFoldDB" id="A0A4Z0BT38"/>
<gene>
    <name evidence="1" type="ORF">EZ242_07200</name>
</gene>
<reference evidence="1 2" key="1">
    <citation type="submission" date="2019-03" db="EMBL/GenBank/DDBJ databases">
        <title>Ramlibacter rhizophilus CCTCC AB2015357, whole genome shotgun sequence.</title>
        <authorList>
            <person name="Zhang X."/>
            <person name="Feng G."/>
            <person name="Zhu H."/>
        </authorList>
    </citation>
    <scope>NUCLEOTIDE SEQUENCE [LARGE SCALE GENOMIC DNA]</scope>
    <source>
        <strain evidence="1 2">CCTCC AB2015357</strain>
    </source>
</reference>